<dbReference type="InterPro" id="IPR023214">
    <property type="entry name" value="HAD_sf"/>
</dbReference>
<dbReference type="EnsemblMetazoa" id="XM_031931470">
    <property type="protein sequence ID" value="XP_031787330"/>
    <property type="gene ID" value="LOC100123968"/>
</dbReference>
<evidence type="ECO:0000313" key="23">
    <source>
        <dbReference type="EnsemblMetazoa" id="XP_031787330"/>
    </source>
</evidence>
<dbReference type="InterPro" id="IPR023299">
    <property type="entry name" value="ATPase_P-typ_cyto_dom_N"/>
</dbReference>
<evidence type="ECO:0000256" key="17">
    <source>
        <dbReference type="ARBA" id="ARBA00023065"/>
    </source>
</evidence>
<dbReference type="InParanoid" id="A0A7M7QJ04"/>
<dbReference type="InterPro" id="IPR006068">
    <property type="entry name" value="ATPase_P-typ_cation-transptr_C"/>
</dbReference>
<dbReference type="GO" id="GO:0016887">
    <property type="term" value="F:ATP hydrolysis activity"/>
    <property type="evidence" value="ECO:0007669"/>
    <property type="project" value="InterPro"/>
</dbReference>
<keyword evidence="8" id="KW-0479">Metal-binding</keyword>
<evidence type="ECO:0000256" key="1">
    <source>
        <dbReference type="ARBA" id="ARBA00004166"/>
    </source>
</evidence>
<organism evidence="23 24">
    <name type="scientific">Nasonia vitripennis</name>
    <name type="common">Parasitic wasp</name>
    <dbReference type="NCBI Taxonomy" id="7425"/>
    <lineage>
        <taxon>Eukaryota</taxon>
        <taxon>Metazoa</taxon>
        <taxon>Ecdysozoa</taxon>
        <taxon>Arthropoda</taxon>
        <taxon>Hexapoda</taxon>
        <taxon>Insecta</taxon>
        <taxon>Pterygota</taxon>
        <taxon>Neoptera</taxon>
        <taxon>Endopterygota</taxon>
        <taxon>Hymenoptera</taxon>
        <taxon>Apocrita</taxon>
        <taxon>Proctotrupomorpha</taxon>
        <taxon>Chalcidoidea</taxon>
        <taxon>Pteromalidae</taxon>
        <taxon>Pteromalinae</taxon>
        <taxon>Nasonia</taxon>
    </lineage>
</organism>
<dbReference type="Gene3D" id="2.70.150.10">
    <property type="entry name" value="Calcium-transporting ATPase, cytoplasmic transduction domain A"/>
    <property type="match status" value="1"/>
</dbReference>
<evidence type="ECO:0000256" key="13">
    <source>
        <dbReference type="ARBA" id="ARBA00022951"/>
    </source>
</evidence>
<feature type="transmembrane region" description="Helical" evidence="21">
    <location>
        <begin position="274"/>
        <end position="303"/>
    </location>
</feature>
<dbReference type="GO" id="GO:0005524">
    <property type="term" value="F:ATP binding"/>
    <property type="evidence" value="ECO:0007669"/>
    <property type="project" value="UniProtKB-KW"/>
</dbReference>
<dbReference type="CTD" id="40495"/>
<dbReference type="InterPro" id="IPR018303">
    <property type="entry name" value="ATPase_P-typ_P_site"/>
</dbReference>
<feature type="transmembrane region" description="Helical" evidence="21">
    <location>
        <begin position="813"/>
        <end position="831"/>
    </location>
</feature>
<evidence type="ECO:0000256" key="16">
    <source>
        <dbReference type="ARBA" id="ARBA00023034"/>
    </source>
</evidence>
<dbReference type="Gene3D" id="3.40.1110.10">
    <property type="entry name" value="Calcium-transporting ATPase, cytoplasmic domain N"/>
    <property type="match status" value="1"/>
</dbReference>
<evidence type="ECO:0000256" key="19">
    <source>
        <dbReference type="ARBA" id="ARBA00047282"/>
    </source>
</evidence>
<dbReference type="FunCoup" id="A0A7M7QJ04">
    <property type="interactions" value="964"/>
</dbReference>
<sequence>MWLSTAEASSLGAEEVAGRLQVDIRTGLWWEEADHRKQLFGHNELNLKEEEPTWKKYAEQFKNPLILLLLGSAVVSVCMKQFDDAISITVAIIIVVTVAFVQEYRSEKSLEELSKLVPPACHCLRQGRLETFLARDLVPGDVVYLNIGDRVPADIRLFEAIDLAIDESSFTGETEPANKSTAPLLKSNGHNAKKNIAFMGTLVRCGNGKGIVINTGAKSEFGEVFAMMQAEEAPKTPLQRSMDILGTQLSFYSFCIIGIIMLLGWIQGKAILEMFTISVSLAVAAIPEGLPIVVTVTLALGVMRMAKRKAIVKKLPTVETLGCVNVICSDKTGTITKNEMTVTIIVTSESYVADVTGAGYNAVGEIKLRKCDNVELARAAISNMLEVGCVCNNAIIQNDTLLGQPTEGALLAAGMKNGMYSVADKYLRLQEYPFSSEQKMMAVKCTAKYGENRQEVFFVKGALEKILPQCTKYSVNGQLYSLTQKKEQEFFAEAYEIGQRGLRVIGLARGVSLQDLVYVGLVGICDPPRPHVRDAITTLMSSGVRIKMVTGDAKETAAAIGKSHYHGKFRECSYSCCVIILRCMFLLANMIGLDVMHTKLISGDEIDSLTEQQLEDRINNVSVFYRVTPKHKLCIVKALQKKGNIVGMTGDGVNDGVALKKADIGIAMGMNGTDVCKEAADMILVDDDFQTIIAAIEEGKGIFYNIRNFVRFQLSTSIAALSLIALATLMGIPNPLNAMQILWINIIMDGPPAQSLGVEPVDKDVLKQKPRNTKEPMITKHLIVNVLLSAAIIILGTLWVYNREMTSGGITARDTTMTFTCFVFFDMFNALSCRSQTKSIFTIGLLSNKMFLVAVTLSVVGQMLVIYFPPLQRIFQTEALFMKDLVFLVALTSSVFIISELKKLLERQLIKRRSASQRYIKSEMNYV</sequence>
<dbReference type="EC" id="7.2.2.10" evidence="4"/>
<dbReference type="InterPro" id="IPR036412">
    <property type="entry name" value="HAD-like_sf"/>
</dbReference>
<evidence type="ECO:0000256" key="2">
    <source>
        <dbReference type="ARBA" id="ARBA00004326"/>
    </source>
</evidence>
<dbReference type="Pfam" id="PF13246">
    <property type="entry name" value="Cation_ATPase"/>
    <property type="match status" value="1"/>
</dbReference>
<evidence type="ECO:0000256" key="18">
    <source>
        <dbReference type="ARBA" id="ARBA00023136"/>
    </source>
</evidence>
<keyword evidence="16" id="KW-0333">Golgi apparatus</keyword>
<dbReference type="Gene3D" id="3.40.50.1000">
    <property type="entry name" value="HAD superfamily/HAD-like"/>
    <property type="match status" value="1"/>
</dbReference>
<comment type="catalytic activity">
    <reaction evidence="20">
        <text>Mn(2+)(in) + ATP + H2O = Mn(2+)(out) + ADP + phosphate + H(+)</text>
        <dbReference type="Rhea" id="RHEA:66820"/>
        <dbReference type="ChEBI" id="CHEBI:15377"/>
        <dbReference type="ChEBI" id="CHEBI:15378"/>
        <dbReference type="ChEBI" id="CHEBI:29035"/>
        <dbReference type="ChEBI" id="CHEBI:30616"/>
        <dbReference type="ChEBI" id="CHEBI:43474"/>
        <dbReference type="ChEBI" id="CHEBI:456216"/>
    </reaction>
    <physiologicalReaction direction="left-to-right" evidence="20">
        <dbReference type="Rhea" id="RHEA:66821"/>
    </physiologicalReaction>
</comment>
<dbReference type="InterPro" id="IPR059000">
    <property type="entry name" value="ATPase_P-type_domA"/>
</dbReference>
<dbReference type="SMART" id="SM00831">
    <property type="entry name" value="Cation_ATPase_N"/>
    <property type="match status" value="1"/>
</dbReference>
<dbReference type="SFLD" id="SFLDF00027">
    <property type="entry name" value="p-type_atpase"/>
    <property type="match status" value="1"/>
</dbReference>
<keyword evidence="6" id="KW-0109">Calcium transport</keyword>
<keyword evidence="7 21" id="KW-0812">Transmembrane</keyword>
<reference evidence="23" key="1">
    <citation type="submission" date="2021-01" db="UniProtKB">
        <authorList>
            <consortium name="EnsemblMetazoa"/>
        </authorList>
    </citation>
    <scope>IDENTIFICATION</scope>
</reference>
<dbReference type="RefSeq" id="XP_031787330.1">
    <property type="nucleotide sequence ID" value="XM_031931470.2"/>
</dbReference>
<keyword evidence="17" id="KW-0406">Ion transport</keyword>
<dbReference type="Pfam" id="PF00690">
    <property type="entry name" value="Cation_ATPase_N"/>
    <property type="match status" value="1"/>
</dbReference>
<dbReference type="GO" id="GO:0046872">
    <property type="term" value="F:metal ion binding"/>
    <property type="evidence" value="ECO:0007669"/>
    <property type="project" value="UniProtKB-KW"/>
</dbReference>
<keyword evidence="14" id="KW-1278">Translocase</keyword>
<feature type="transmembrane region" description="Helical" evidence="21">
    <location>
        <begin position="851"/>
        <end position="868"/>
    </location>
</feature>
<dbReference type="GO" id="GO:0005388">
    <property type="term" value="F:P-type calcium transporter activity"/>
    <property type="evidence" value="ECO:0007669"/>
    <property type="project" value="UniProtKB-EC"/>
</dbReference>
<keyword evidence="18 21" id="KW-0472">Membrane</keyword>
<evidence type="ECO:0000256" key="15">
    <source>
        <dbReference type="ARBA" id="ARBA00022989"/>
    </source>
</evidence>
<feature type="domain" description="Cation-transporting P-type ATPase N-terminal" evidence="22">
    <location>
        <begin position="7"/>
        <end position="81"/>
    </location>
</feature>
<evidence type="ECO:0000256" key="3">
    <source>
        <dbReference type="ARBA" id="ARBA00005675"/>
    </source>
</evidence>
<dbReference type="InterPro" id="IPR001757">
    <property type="entry name" value="P_typ_ATPase"/>
</dbReference>
<evidence type="ECO:0000256" key="11">
    <source>
        <dbReference type="ARBA" id="ARBA00022840"/>
    </source>
</evidence>
<dbReference type="Gene3D" id="1.20.1110.10">
    <property type="entry name" value="Calcium-transporting ATPase, transmembrane domain"/>
    <property type="match status" value="1"/>
</dbReference>
<evidence type="ECO:0000256" key="12">
    <source>
        <dbReference type="ARBA" id="ARBA00022842"/>
    </source>
</evidence>
<feature type="transmembrane region" description="Helical" evidence="21">
    <location>
        <begin position="880"/>
        <end position="901"/>
    </location>
</feature>
<accession>A0A7M7QJ04</accession>
<dbReference type="InterPro" id="IPR023298">
    <property type="entry name" value="ATPase_P-typ_TM_dom_sf"/>
</dbReference>
<evidence type="ECO:0000256" key="21">
    <source>
        <dbReference type="SAM" id="Phobius"/>
    </source>
</evidence>
<keyword evidence="12" id="KW-0460">Magnesium</keyword>
<dbReference type="InterPro" id="IPR044492">
    <property type="entry name" value="P_typ_ATPase_HD_dom"/>
</dbReference>
<dbReference type="OrthoDB" id="3352408at2759"/>
<dbReference type="SMR" id="A0A7M7QJ04"/>
<dbReference type="InterPro" id="IPR008250">
    <property type="entry name" value="ATPase_P-typ_transduc_dom_A_sf"/>
</dbReference>
<name>A0A7M7QJ04_NASVI</name>
<dbReference type="SFLD" id="SFLDS00003">
    <property type="entry name" value="Haloacid_Dehalogenase"/>
    <property type="match status" value="1"/>
</dbReference>
<dbReference type="SUPFAM" id="SSF81660">
    <property type="entry name" value="Metal cation-transporting ATPase, ATP-binding domain N"/>
    <property type="match status" value="1"/>
</dbReference>
<evidence type="ECO:0000256" key="8">
    <source>
        <dbReference type="ARBA" id="ARBA00022723"/>
    </source>
</evidence>
<dbReference type="SUPFAM" id="SSF81665">
    <property type="entry name" value="Calcium ATPase, transmembrane domain M"/>
    <property type="match status" value="1"/>
</dbReference>
<protein>
    <recommendedName>
        <fullName evidence="4">P-type Ca(2+) transporter</fullName>
        <ecNumber evidence="4">7.2.2.10</ecNumber>
    </recommendedName>
</protein>
<dbReference type="SUPFAM" id="SSF81653">
    <property type="entry name" value="Calcium ATPase, transduction domain A"/>
    <property type="match status" value="1"/>
</dbReference>
<keyword evidence="15 21" id="KW-1133">Transmembrane helix</keyword>
<keyword evidence="11" id="KW-0067">ATP-binding</keyword>
<dbReference type="NCBIfam" id="TIGR01494">
    <property type="entry name" value="ATPase_P-type"/>
    <property type="match status" value="2"/>
</dbReference>
<dbReference type="GO" id="GO:0005794">
    <property type="term" value="C:Golgi apparatus"/>
    <property type="evidence" value="ECO:0007669"/>
    <property type="project" value="UniProtKB-SubCell"/>
</dbReference>
<evidence type="ECO:0000256" key="4">
    <source>
        <dbReference type="ARBA" id="ARBA00012790"/>
    </source>
</evidence>
<dbReference type="GO" id="GO:0033017">
    <property type="term" value="C:sarcoplasmic reticulum membrane"/>
    <property type="evidence" value="ECO:0007669"/>
    <property type="project" value="UniProtKB-SubCell"/>
</dbReference>
<keyword evidence="9" id="KW-0547">Nucleotide-binding</keyword>
<comment type="similarity">
    <text evidence="3">Belongs to the cation transport ATPase (P-type) (TC 3.A.3) family. Type IIA subfamily.</text>
</comment>
<dbReference type="Proteomes" id="UP000002358">
    <property type="component" value="Chromosome 5"/>
</dbReference>
<evidence type="ECO:0000256" key="9">
    <source>
        <dbReference type="ARBA" id="ARBA00022741"/>
    </source>
</evidence>
<evidence type="ECO:0000313" key="24">
    <source>
        <dbReference type="Proteomes" id="UP000002358"/>
    </source>
</evidence>
<dbReference type="GeneID" id="100123968"/>
<dbReference type="PRINTS" id="PR00119">
    <property type="entry name" value="CATATPASE"/>
</dbReference>
<dbReference type="AlphaFoldDB" id="A0A7M7QJ04"/>
<keyword evidence="10" id="KW-0106">Calcium</keyword>
<evidence type="ECO:0000256" key="14">
    <source>
        <dbReference type="ARBA" id="ARBA00022967"/>
    </source>
</evidence>
<keyword evidence="24" id="KW-1185">Reference proteome</keyword>
<keyword evidence="5" id="KW-0813">Transport</keyword>
<evidence type="ECO:0000256" key="6">
    <source>
        <dbReference type="ARBA" id="ARBA00022568"/>
    </source>
</evidence>
<dbReference type="FunFam" id="3.40.1110.10:FF:000006">
    <property type="entry name" value="Calcium-transporting ATPase"/>
    <property type="match status" value="1"/>
</dbReference>
<comment type="subcellular location">
    <subcellularLocation>
        <location evidence="1">Golgi apparatus</location>
        <location evidence="1">trans-Golgi network membrane</location>
        <topology evidence="1">Multi-pass membrane protein</topology>
    </subcellularLocation>
    <subcellularLocation>
        <location evidence="2">Sarcoplasmic reticulum membrane</location>
        <topology evidence="2">Multi-pass membrane protein</topology>
    </subcellularLocation>
</comment>
<dbReference type="Pfam" id="PF00689">
    <property type="entry name" value="Cation_ATPase_C"/>
    <property type="match status" value="1"/>
</dbReference>
<evidence type="ECO:0000256" key="5">
    <source>
        <dbReference type="ARBA" id="ARBA00022448"/>
    </source>
</evidence>
<keyword evidence="13" id="KW-0703">Sarcoplasmic reticulum</keyword>
<dbReference type="PANTHER" id="PTHR42861">
    <property type="entry name" value="CALCIUM-TRANSPORTING ATPASE"/>
    <property type="match status" value="1"/>
</dbReference>
<evidence type="ECO:0000256" key="7">
    <source>
        <dbReference type="ARBA" id="ARBA00022692"/>
    </source>
</evidence>
<dbReference type="SUPFAM" id="SSF56784">
    <property type="entry name" value="HAD-like"/>
    <property type="match status" value="1"/>
</dbReference>
<dbReference type="FunFam" id="2.70.150.10:FF:000008">
    <property type="entry name" value="Calcium-transporting ATPase"/>
    <property type="match status" value="1"/>
</dbReference>
<proteinExistence type="inferred from homology"/>
<dbReference type="Pfam" id="PF00122">
    <property type="entry name" value="E1-E2_ATPase"/>
    <property type="match status" value="1"/>
</dbReference>
<feature type="transmembrane region" description="Helical" evidence="21">
    <location>
        <begin position="712"/>
        <end position="732"/>
    </location>
</feature>
<comment type="catalytic activity">
    <reaction evidence="19">
        <text>Ca(2+)(in) + ATP + H2O = Ca(2+)(out) + ADP + phosphate + H(+)</text>
        <dbReference type="Rhea" id="RHEA:18105"/>
        <dbReference type="ChEBI" id="CHEBI:15377"/>
        <dbReference type="ChEBI" id="CHEBI:15378"/>
        <dbReference type="ChEBI" id="CHEBI:29108"/>
        <dbReference type="ChEBI" id="CHEBI:30616"/>
        <dbReference type="ChEBI" id="CHEBI:43474"/>
        <dbReference type="ChEBI" id="CHEBI:456216"/>
        <dbReference type="EC" id="7.2.2.10"/>
    </reaction>
    <physiologicalReaction direction="left-to-right" evidence="19">
        <dbReference type="Rhea" id="RHEA:18106"/>
    </physiologicalReaction>
</comment>
<evidence type="ECO:0000256" key="10">
    <source>
        <dbReference type="ARBA" id="ARBA00022837"/>
    </source>
</evidence>
<dbReference type="CDD" id="cd02085">
    <property type="entry name" value="P-type_ATPase_SPCA"/>
    <property type="match status" value="1"/>
</dbReference>
<dbReference type="FunFam" id="1.20.1110.10:FF:000106">
    <property type="entry name" value="E1-E2 ATPase, putative"/>
    <property type="match status" value="1"/>
</dbReference>
<dbReference type="InterPro" id="IPR004014">
    <property type="entry name" value="ATPase_P-typ_cation-transptr_N"/>
</dbReference>
<evidence type="ECO:0000256" key="20">
    <source>
        <dbReference type="ARBA" id="ARBA00047330"/>
    </source>
</evidence>
<feature type="transmembrane region" description="Helical" evidence="21">
    <location>
        <begin position="249"/>
        <end position="268"/>
    </location>
</feature>
<feature type="transmembrane region" description="Helical" evidence="21">
    <location>
        <begin position="782"/>
        <end position="801"/>
    </location>
</feature>
<evidence type="ECO:0000259" key="22">
    <source>
        <dbReference type="SMART" id="SM00831"/>
    </source>
</evidence>
<dbReference type="PROSITE" id="PS00154">
    <property type="entry name" value="ATPASE_E1_E2"/>
    <property type="match status" value="1"/>
</dbReference>
<dbReference type="PRINTS" id="PR00121">
    <property type="entry name" value="NAKATPASE"/>
</dbReference>
<dbReference type="SFLD" id="SFLDG00002">
    <property type="entry name" value="C1.7:_P-type_atpase_like"/>
    <property type="match status" value="1"/>
</dbReference>